<dbReference type="SMART" id="SM00740">
    <property type="entry name" value="PASTA"/>
    <property type="match status" value="2"/>
</dbReference>
<dbReference type="Proteomes" id="UP000248214">
    <property type="component" value="Unassembled WGS sequence"/>
</dbReference>
<dbReference type="AlphaFoldDB" id="A0A323TG51"/>
<dbReference type="Gene3D" id="3.40.710.10">
    <property type="entry name" value="DD-peptidase/beta-lactamase superfamily"/>
    <property type="match status" value="1"/>
</dbReference>
<dbReference type="InterPro" id="IPR036138">
    <property type="entry name" value="PBP_dimer_sf"/>
</dbReference>
<comment type="catalytic activity">
    <reaction evidence="6">
        <text>Preferential cleavage: (Ac)2-L-Lys-D-Ala-|-D-Ala. Also transpeptidation of peptidyl-alanyl moieties that are N-acyl substituents of D-alanine.</text>
        <dbReference type="EC" id="3.4.16.4"/>
    </reaction>
</comment>
<evidence type="ECO:0000313" key="11">
    <source>
        <dbReference type="Proteomes" id="UP000248214"/>
    </source>
</evidence>
<dbReference type="InterPro" id="IPR005311">
    <property type="entry name" value="PBP_dimer"/>
</dbReference>
<comment type="caution">
    <text evidence="10">The sequence shown here is derived from an EMBL/GenBank/DDBJ whole genome shotgun (WGS) entry which is preliminary data.</text>
</comment>
<dbReference type="InterPro" id="IPR001460">
    <property type="entry name" value="PCN-bd_Tpept"/>
</dbReference>
<dbReference type="OrthoDB" id="9804124at2"/>
<keyword evidence="11" id="KW-1185">Reference proteome</keyword>
<keyword evidence="8" id="KW-0812">Transmembrane</keyword>
<evidence type="ECO:0000256" key="8">
    <source>
        <dbReference type="SAM" id="Phobius"/>
    </source>
</evidence>
<dbReference type="EMBL" id="PDOD01000002">
    <property type="protein sequence ID" value="PYZ93246.1"/>
    <property type="molecule type" value="Genomic_DNA"/>
</dbReference>
<reference evidence="10 11" key="1">
    <citation type="submission" date="2017-10" db="EMBL/GenBank/DDBJ databases">
        <title>Bacillus sp. nov., a halophilic bacterium isolated from a Keqin Lake.</title>
        <authorList>
            <person name="Wang H."/>
        </authorList>
    </citation>
    <scope>NUCLEOTIDE SEQUENCE [LARGE SCALE GENOMIC DNA]</scope>
    <source>
        <strain evidence="10 11">KQ-12</strain>
    </source>
</reference>
<dbReference type="GO" id="GO:0009002">
    <property type="term" value="F:serine-type D-Ala-D-Ala carboxypeptidase activity"/>
    <property type="evidence" value="ECO:0007669"/>
    <property type="project" value="UniProtKB-EC"/>
</dbReference>
<comment type="pathway">
    <text evidence="2">Cell wall biogenesis; peptidoglycan biosynthesis.</text>
</comment>
<keyword evidence="8" id="KW-1133">Transmembrane helix</keyword>
<evidence type="ECO:0000256" key="2">
    <source>
        <dbReference type="ARBA" id="ARBA00004752"/>
    </source>
</evidence>
<name>A0A323TG51_9BACI</name>
<dbReference type="Pfam" id="PF00905">
    <property type="entry name" value="Transpeptidase"/>
    <property type="match status" value="1"/>
</dbReference>
<dbReference type="UniPathway" id="UPA00219"/>
<dbReference type="Gene3D" id="3.30.450.330">
    <property type="match status" value="1"/>
</dbReference>
<keyword evidence="5 8" id="KW-0472">Membrane</keyword>
<gene>
    <name evidence="10" type="ORF">CR194_08600</name>
</gene>
<dbReference type="Pfam" id="PF03793">
    <property type="entry name" value="PASTA"/>
    <property type="match status" value="1"/>
</dbReference>
<dbReference type="Pfam" id="PF03717">
    <property type="entry name" value="PBP_dimer"/>
    <property type="match status" value="1"/>
</dbReference>
<evidence type="ECO:0000256" key="7">
    <source>
        <dbReference type="SAM" id="MobiDB-lite"/>
    </source>
</evidence>
<dbReference type="SUPFAM" id="SSF54184">
    <property type="entry name" value="Penicillin-binding protein 2x (pbp-2x), c-terminal domain"/>
    <property type="match status" value="2"/>
</dbReference>
<dbReference type="SUPFAM" id="SSF56519">
    <property type="entry name" value="Penicillin binding protein dimerisation domain"/>
    <property type="match status" value="1"/>
</dbReference>
<dbReference type="EC" id="3.4.16.4" evidence="4"/>
<feature type="domain" description="PASTA" evidence="9">
    <location>
        <begin position="585"/>
        <end position="646"/>
    </location>
</feature>
<dbReference type="RefSeq" id="WP_110609276.1">
    <property type="nucleotide sequence ID" value="NZ_PDOD01000002.1"/>
</dbReference>
<accession>A0A323TG51</accession>
<evidence type="ECO:0000256" key="5">
    <source>
        <dbReference type="ARBA" id="ARBA00023136"/>
    </source>
</evidence>
<evidence type="ECO:0000259" key="9">
    <source>
        <dbReference type="PROSITE" id="PS51178"/>
    </source>
</evidence>
<evidence type="ECO:0000256" key="4">
    <source>
        <dbReference type="ARBA" id="ARBA00012448"/>
    </source>
</evidence>
<dbReference type="SUPFAM" id="SSF56601">
    <property type="entry name" value="beta-lactamase/transpeptidase-like"/>
    <property type="match status" value="1"/>
</dbReference>
<dbReference type="InterPro" id="IPR012338">
    <property type="entry name" value="Beta-lactam/transpept-like"/>
</dbReference>
<dbReference type="InterPro" id="IPR005543">
    <property type="entry name" value="PASTA_dom"/>
</dbReference>
<protein>
    <recommendedName>
        <fullName evidence="4">serine-type D-Ala-D-Ala carboxypeptidase</fullName>
        <ecNumber evidence="4">3.4.16.4</ecNumber>
    </recommendedName>
</protein>
<dbReference type="GO" id="GO:0071555">
    <property type="term" value="P:cell wall organization"/>
    <property type="evidence" value="ECO:0007669"/>
    <property type="project" value="TreeGrafter"/>
</dbReference>
<dbReference type="PROSITE" id="PS51178">
    <property type="entry name" value="PASTA"/>
    <property type="match status" value="1"/>
</dbReference>
<comment type="subcellular location">
    <subcellularLocation>
        <location evidence="1">Membrane</location>
    </subcellularLocation>
</comment>
<comment type="similarity">
    <text evidence="3">Belongs to the transpeptidase family.</text>
</comment>
<proteinExistence type="inferred from homology"/>
<dbReference type="CDD" id="cd06575">
    <property type="entry name" value="PASTA_Pbp2x-like_2"/>
    <property type="match status" value="1"/>
</dbReference>
<sequence length="737" mass="82250">MEEVKNKRVTSRALIFMAIITVVIVVLFSRFVYIQAAKEVQGTNLEELLETRWSQSRTIEGHRGSIHDRNGDVLAEEITSYTITAILDDRFDSYVTDPKEAAEKLGPVLDIDVDTLENQLSRDAVQVELGAKAKNISYEKRREVEDLEIDGILFREDPRRYYPKQTFASHIIGYTERDMSVARMGLESSLDDYLKETNGEITYQKDGRNRRLVNAEEFITEPENGNDVFLTIDSRIQMALEQTMSQVDEEYNPERMMAIVANAKTGEILGMSNRPSFNPNQYESIENYTNFSVTSRFEPGSTMKVFTLAAAIEEGVYRGDDTFESGSYEVIDRTVNDHNEGRGWGDITYNEGVQRSSNVAFSKIALEHLGPERLYNYVSAFGFRDETGIDLPNESKGLIAEQYTIDAATTAFGQGSAITPIQQIQAATAIANGGKMMKPFVIDRIVDSDSGDVNYKGEPTVNGEPISEDTANEVLDILETVVSADEGTGRPFAIEGFDVAGKTGTAQIPRDSGGYMTGHGNFIYSFLGMAPADDPEVIVYVAVDRPDLEPHQVGSEPVAMIFRQVMEQSLQYLNIAPSDEDEVSSVQNVIELEDYQGESPEEVSDFLTEEGLKVTVIGEGDEIIRQSHSEGAEVIHGEKVILLTDDESPLVPDLSNWSARNVYLLGEVTGIRMDVNGVGFVQKQRPSPGSDMSNLNRMIVELSLEDEEISEEGEEEEEEVDDSELYEEEEEEEFFMD</sequence>
<dbReference type="GO" id="GO:0005886">
    <property type="term" value="C:plasma membrane"/>
    <property type="evidence" value="ECO:0007669"/>
    <property type="project" value="TreeGrafter"/>
</dbReference>
<evidence type="ECO:0000256" key="3">
    <source>
        <dbReference type="ARBA" id="ARBA00007171"/>
    </source>
</evidence>
<feature type="transmembrane region" description="Helical" evidence="8">
    <location>
        <begin position="12"/>
        <end position="33"/>
    </location>
</feature>
<evidence type="ECO:0000256" key="6">
    <source>
        <dbReference type="ARBA" id="ARBA00034000"/>
    </source>
</evidence>
<dbReference type="PANTHER" id="PTHR30627:SF26">
    <property type="entry name" value="PENICILLIN-BINDING PROTEIN 2B"/>
    <property type="match status" value="1"/>
</dbReference>
<evidence type="ECO:0000256" key="1">
    <source>
        <dbReference type="ARBA" id="ARBA00004370"/>
    </source>
</evidence>
<dbReference type="Gene3D" id="3.30.70.2110">
    <property type="match status" value="1"/>
</dbReference>
<dbReference type="GO" id="GO:0008658">
    <property type="term" value="F:penicillin binding"/>
    <property type="evidence" value="ECO:0007669"/>
    <property type="project" value="InterPro"/>
</dbReference>
<dbReference type="PANTHER" id="PTHR30627">
    <property type="entry name" value="PEPTIDOGLYCAN D,D-TRANSPEPTIDASE"/>
    <property type="match status" value="1"/>
</dbReference>
<evidence type="ECO:0000313" key="10">
    <source>
        <dbReference type="EMBL" id="PYZ93246.1"/>
    </source>
</evidence>
<dbReference type="Gene3D" id="3.90.1310.10">
    <property type="entry name" value="Penicillin-binding protein 2a (Domain 2)"/>
    <property type="match status" value="1"/>
</dbReference>
<dbReference type="CDD" id="cd06576">
    <property type="entry name" value="PASTA_Pbp2x-like_1"/>
    <property type="match status" value="1"/>
</dbReference>
<dbReference type="InterPro" id="IPR050515">
    <property type="entry name" value="Beta-lactam/transpept"/>
</dbReference>
<organism evidence="10 11">
    <name type="scientific">Salipaludibacillus keqinensis</name>
    <dbReference type="NCBI Taxonomy" id="2045207"/>
    <lineage>
        <taxon>Bacteria</taxon>
        <taxon>Bacillati</taxon>
        <taxon>Bacillota</taxon>
        <taxon>Bacilli</taxon>
        <taxon>Bacillales</taxon>
        <taxon>Bacillaceae</taxon>
    </lineage>
</organism>
<feature type="region of interest" description="Disordered" evidence="7">
    <location>
        <begin position="705"/>
        <end position="737"/>
    </location>
</feature>
<dbReference type="GO" id="GO:0009252">
    <property type="term" value="P:peptidoglycan biosynthetic process"/>
    <property type="evidence" value="ECO:0007669"/>
    <property type="project" value="UniProtKB-UniPathway"/>
</dbReference>